<evidence type="ECO:0000313" key="2">
    <source>
        <dbReference type="EMBL" id="VXA87739.1"/>
    </source>
</evidence>
<accession>A0A653L7V1</accession>
<name>A0A653L7V1_AERVE</name>
<sequence length="146" mass="16766">MQHYFCLYGGHLFMRQLYLLFLLVSSASWANTTDINTVCDGLITKAQDYSTMSPSILKELRESTFDATLDDFRHEYGSAVDDSISQLVASTHLTHERAEFNILRQLRIFRSLLINMGLKLNGVTDPKPWGKFRKECIELNGQWPAM</sequence>
<feature type="signal peptide" evidence="1">
    <location>
        <begin position="1"/>
        <end position="30"/>
    </location>
</feature>
<protein>
    <submittedName>
        <fullName evidence="2">Uncharacterized protein</fullName>
    </submittedName>
</protein>
<dbReference type="AlphaFoldDB" id="A0A653L7V1"/>
<organism evidence="2 3">
    <name type="scientific">Aeromonas veronii</name>
    <dbReference type="NCBI Taxonomy" id="654"/>
    <lineage>
        <taxon>Bacteria</taxon>
        <taxon>Pseudomonadati</taxon>
        <taxon>Pseudomonadota</taxon>
        <taxon>Gammaproteobacteria</taxon>
        <taxon>Aeromonadales</taxon>
        <taxon>Aeromonadaceae</taxon>
        <taxon>Aeromonas</taxon>
    </lineage>
</organism>
<dbReference type="EMBL" id="CABWLC010000018">
    <property type="protein sequence ID" value="VXA87739.1"/>
    <property type="molecule type" value="Genomic_DNA"/>
</dbReference>
<gene>
    <name evidence="2" type="ORF">AERO8C_50342</name>
</gene>
<keyword evidence="1" id="KW-0732">Signal</keyword>
<proteinExistence type="predicted"/>
<dbReference type="Proteomes" id="UP000439123">
    <property type="component" value="Unassembled WGS sequence"/>
</dbReference>
<reference evidence="2 3" key="1">
    <citation type="submission" date="2019-10" db="EMBL/GenBank/DDBJ databases">
        <authorList>
            <person name="Karimi E."/>
        </authorList>
    </citation>
    <scope>NUCLEOTIDE SEQUENCE [LARGE SCALE GENOMIC DNA]</scope>
    <source>
        <strain evidence="2">Aeromonas sp. 8C</strain>
    </source>
</reference>
<feature type="chain" id="PRO_5024805195" evidence="1">
    <location>
        <begin position="31"/>
        <end position="146"/>
    </location>
</feature>
<evidence type="ECO:0000256" key="1">
    <source>
        <dbReference type="SAM" id="SignalP"/>
    </source>
</evidence>
<evidence type="ECO:0000313" key="3">
    <source>
        <dbReference type="Proteomes" id="UP000439123"/>
    </source>
</evidence>